<dbReference type="Pfam" id="PF13966">
    <property type="entry name" value="zf-RVT"/>
    <property type="match status" value="1"/>
</dbReference>
<dbReference type="PROSITE" id="PS50878">
    <property type="entry name" value="RT_POL"/>
    <property type="match status" value="1"/>
</dbReference>
<keyword evidence="3" id="KW-0695">RNA-directed DNA polymerase</keyword>
<dbReference type="GO" id="GO:0003676">
    <property type="term" value="F:nucleic acid binding"/>
    <property type="evidence" value="ECO:0007669"/>
    <property type="project" value="InterPro"/>
</dbReference>
<protein>
    <submittedName>
        <fullName evidence="3">RNA-directed DNA polymerase (Reverse transcriptase)-related family protein</fullName>
    </submittedName>
</protein>
<accession>A0AAV8FTZ3</accession>
<name>A0AAV8FTZ3_9POAL</name>
<keyword evidence="4" id="KW-1185">Reference proteome</keyword>
<dbReference type="PANTHER" id="PTHR33116:SF78">
    <property type="entry name" value="OS12G0587133 PROTEIN"/>
    <property type="match status" value="1"/>
</dbReference>
<dbReference type="InterPro" id="IPR036397">
    <property type="entry name" value="RNaseH_sf"/>
</dbReference>
<dbReference type="InterPro" id="IPR043502">
    <property type="entry name" value="DNA/RNA_pol_sf"/>
</dbReference>
<dbReference type="SUPFAM" id="SSF56672">
    <property type="entry name" value="DNA/RNA polymerases"/>
    <property type="match status" value="1"/>
</dbReference>
<evidence type="ECO:0000313" key="4">
    <source>
        <dbReference type="Proteomes" id="UP001140206"/>
    </source>
</evidence>
<dbReference type="Gene3D" id="3.30.420.10">
    <property type="entry name" value="Ribonuclease H-like superfamily/Ribonuclease H"/>
    <property type="match status" value="1"/>
</dbReference>
<dbReference type="CDD" id="cd06222">
    <property type="entry name" value="RNase_H_like"/>
    <property type="match status" value="1"/>
</dbReference>
<evidence type="ECO:0000256" key="1">
    <source>
        <dbReference type="SAM" id="MobiDB-lite"/>
    </source>
</evidence>
<comment type="caution">
    <text evidence="3">The sequence shown here is derived from an EMBL/GenBank/DDBJ whole genome shotgun (WGS) entry which is preliminary data.</text>
</comment>
<dbReference type="InterPro" id="IPR000477">
    <property type="entry name" value="RT_dom"/>
</dbReference>
<keyword evidence="3" id="KW-0548">Nucleotidyltransferase</keyword>
<dbReference type="PANTHER" id="PTHR33116">
    <property type="entry name" value="REVERSE TRANSCRIPTASE ZINC-BINDING DOMAIN-CONTAINING PROTEIN-RELATED-RELATED"/>
    <property type="match status" value="1"/>
</dbReference>
<dbReference type="GO" id="GO:0003964">
    <property type="term" value="F:RNA-directed DNA polymerase activity"/>
    <property type="evidence" value="ECO:0007669"/>
    <property type="project" value="UniProtKB-KW"/>
</dbReference>
<proteinExistence type="predicted"/>
<evidence type="ECO:0000313" key="3">
    <source>
        <dbReference type="EMBL" id="KAJ4794336.1"/>
    </source>
</evidence>
<dbReference type="InterPro" id="IPR026960">
    <property type="entry name" value="RVT-Znf"/>
</dbReference>
<dbReference type="EMBL" id="JAMFTS010000002">
    <property type="protein sequence ID" value="KAJ4794336.1"/>
    <property type="molecule type" value="Genomic_DNA"/>
</dbReference>
<dbReference type="Pfam" id="PF00078">
    <property type="entry name" value="RVT_1"/>
    <property type="match status" value="1"/>
</dbReference>
<dbReference type="InterPro" id="IPR044730">
    <property type="entry name" value="RNase_H-like_dom_plant"/>
</dbReference>
<reference evidence="3" key="1">
    <citation type="submission" date="2022-08" db="EMBL/GenBank/DDBJ databases">
        <authorList>
            <person name="Marques A."/>
        </authorList>
    </citation>
    <scope>NUCLEOTIDE SEQUENCE</scope>
    <source>
        <strain evidence="3">RhyPub2mFocal</strain>
        <tissue evidence="3">Leaves</tissue>
    </source>
</reference>
<sequence length="973" mass="113710">MRFRSLKKDIQNWNRGKDKPGDKLKSLKQQILYIQSLSPEQQDLSVEQELIQQYLKAQEMNNEYWRQRAKQKWATMGDRNTTFFHVQATNRRRKNDINFLQLLDGTETSDQNDIRKEFIRFFKELYCPNDYRQPNQVYDEWFRQVFHDNWQTIPSDDHTYLSTPPEEGEIWTVLKQMSPDAAPGPDGFTARFLQNCWPILKGDLTQTIKECFTKGTMPSDWLHWDGFIMPKRGLRQGCPMSPYLFIMTMEFLSRILQEKLTCGAIHGIKLTPNSPTITHLLYADDLMIAGPAKDQEILNLLNILEDYHNVSGLQINPLKSILWFSRSCTDVLKDHIASLWKARKAGRVEKYLGVQLYHPPNYRNYNTDSLLHSFTKTLGGWKANTLSYAGRLVLLKSVLLSLPVYAFSVNLFPKKTINDLTSVARNFFWGKIGRKKYLSLISWKKLQIPLDKGGLGIKDLELFNQALMLKWVWLLADNRKSIWKEIIKDKYYTNKGFWGTINVRGSSLFWKNIQQLKHHFKDHIYWKIGNGETVNLRGEPWFYNWQKGLNLTRKRNCTLSQAIDSDTGNWKSSILFDMFLTIIANQIRASRPPVLTSDPDVLLWKQGKNNPYTSNQGYKWLYSLIHTTISNNQQDLDFNWQNLWKHDGLSPKVKLFMWRMLTNSLPTNWNLHKRIPSISQNCKRCKWPIEDIVHTFFGCASSQEIWYRTNTAILSIIMGLLFSSSPNIQQMVNRLLSEPNTENFAIFASMCWHIWEMRNDFLFNATKLNPLKTWLKAINYSKLYRDINKKKQEQGWKHLHITPWTRVILVDGSWFEPDRGAIGVIAFDTDDKAEHFIGKRINSQCPLHSELLAMEAGIRYATLSPQSSQTNWVILTDCQQLFEAIIQNDGSIFINTGILRDFEVLSYSYRRIKKHLRIELVSRQRVRQAHDLAKSVSNHSLELHGYPTAEQLAKMKNISLLLEISTDRSGDFN</sequence>
<dbReference type="AlphaFoldDB" id="A0AAV8FTZ3"/>
<organism evidence="3 4">
    <name type="scientific">Rhynchospora pubera</name>
    <dbReference type="NCBI Taxonomy" id="906938"/>
    <lineage>
        <taxon>Eukaryota</taxon>
        <taxon>Viridiplantae</taxon>
        <taxon>Streptophyta</taxon>
        <taxon>Embryophyta</taxon>
        <taxon>Tracheophyta</taxon>
        <taxon>Spermatophyta</taxon>
        <taxon>Magnoliopsida</taxon>
        <taxon>Liliopsida</taxon>
        <taxon>Poales</taxon>
        <taxon>Cyperaceae</taxon>
        <taxon>Cyperoideae</taxon>
        <taxon>Rhynchosporeae</taxon>
        <taxon>Rhynchospora</taxon>
    </lineage>
</organism>
<feature type="region of interest" description="Disordered" evidence="1">
    <location>
        <begin position="1"/>
        <end position="22"/>
    </location>
</feature>
<gene>
    <name evidence="3" type="ORF">LUZ62_045582</name>
</gene>
<feature type="domain" description="Reverse transcriptase" evidence="2">
    <location>
        <begin position="1"/>
        <end position="356"/>
    </location>
</feature>
<dbReference type="Proteomes" id="UP001140206">
    <property type="component" value="Chromosome 2"/>
</dbReference>
<evidence type="ECO:0000259" key="2">
    <source>
        <dbReference type="PROSITE" id="PS50878"/>
    </source>
</evidence>
<keyword evidence="3" id="KW-0808">Transferase</keyword>